<dbReference type="RefSeq" id="XP_053591267.1">
    <property type="nucleotide sequence ID" value="XM_053722622.1"/>
</dbReference>
<evidence type="ECO:0000313" key="3">
    <source>
        <dbReference type="Proteomes" id="UP000483820"/>
    </source>
</evidence>
<dbReference type="KEGG" id="crq:GCK72_000690"/>
<dbReference type="EMBL" id="WUAV01000001">
    <property type="protein sequence ID" value="KAF1768877.1"/>
    <property type="molecule type" value="Genomic_DNA"/>
</dbReference>
<comment type="caution">
    <text evidence="2">The sequence shown here is derived from an EMBL/GenBank/DDBJ whole genome shotgun (WGS) entry which is preliminary data.</text>
</comment>
<evidence type="ECO:0000256" key="1">
    <source>
        <dbReference type="SAM" id="MobiDB-lite"/>
    </source>
</evidence>
<proteinExistence type="predicted"/>
<dbReference type="CTD" id="78773145"/>
<accession>A0A6A5HRD0</accession>
<evidence type="ECO:0000313" key="2">
    <source>
        <dbReference type="EMBL" id="KAF1768877.1"/>
    </source>
</evidence>
<feature type="region of interest" description="Disordered" evidence="1">
    <location>
        <begin position="1"/>
        <end position="20"/>
    </location>
</feature>
<organism evidence="2 3">
    <name type="scientific">Caenorhabditis remanei</name>
    <name type="common">Caenorhabditis vulgaris</name>
    <dbReference type="NCBI Taxonomy" id="31234"/>
    <lineage>
        <taxon>Eukaryota</taxon>
        <taxon>Metazoa</taxon>
        <taxon>Ecdysozoa</taxon>
        <taxon>Nematoda</taxon>
        <taxon>Chromadorea</taxon>
        <taxon>Rhabditida</taxon>
        <taxon>Rhabditina</taxon>
        <taxon>Rhabditomorpha</taxon>
        <taxon>Rhabditoidea</taxon>
        <taxon>Rhabditidae</taxon>
        <taxon>Peloderinae</taxon>
        <taxon>Caenorhabditis</taxon>
    </lineage>
</organism>
<dbReference type="AlphaFoldDB" id="A0A6A5HRD0"/>
<dbReference type="GeneID" id="78773145"/>
<gene>
    <name evidence="2" type="ORF">GCK72_000690</name>
</gene>
<protein>
    <submittedName>
        <fullName evidence="2">Uncharacterized protein</fullName>
    </submittedName>
</protein>
<reference evidence="2 3" key="1">
    <citation type="submission" date="2019-12" db="EMBL/GenBank/DDBJ databases">
        <title>Chromosome-level assembly of the Caenorhabditis remanei genome.</title>
        <authorList>
            <person name="Teterina A.A."/>
            <person name="Willis J.H."/>
            <person name="Phillips P.C."/>
        </authorList>
    </citation>
    <scope>NUCLEOTIDE SEQUENCE [LARGE SCALE GENOMIC DNA]</scope>
    <source>
        <strain evidence="2 3">PX506</strain>
        <tissue evidence="2">Whole organism</tissue>
    </source>
</reference>
<dbReference type="Proteomes" id="UP000483820">
    <property type="component" value="Chromosome I"/>
</dbReference>
<sequence>MCVNQEEEDGPAEVDGPEEEEEEALAAFFKRCFSMMAHRKVKLTAQLLFLCPGQLLAEAPGTHPRRDTDRAHGCTCRGPPRISADEYCSPRHGQVRYHRVSLCHRHRHLQRNPSTRHHRHRHNLHRLNLYPKSPWRFARIRGARFDEEALAQFSLNFHHYRYWDSDWFWLVDSFAMDVPFHDHDPVLLSMKPVKLHRLYLDCFDVLVVVEFATPPELIFQPIRGLSFPVP</sequence>
<name>A0A6A5HRD0_CAERE</name>